<feature type="region of interest" description="Disordered" evidence="8">
    <location>
        <begin position="414"/>
        <end position="453"/>
    </location>
</feature>
<gene>
    <name evidence="12" type="ORF">POM88_044277</name>
</gene>
<dbReference type="SUPFAM" id="SSF50249">
    <property type="entry name" value="Nucleic acid-binding proteins"/>
    <property type="match status" value="1"/>
</dbReference>
<feature type="compositionally biased region" description="Basic and acidic residues" evidence="8">
    <location>
        <begin position="424"/>
        <end position="434"/>
    </location>
</feature>
<dbReference type="PROSITE" id="PS50158">
    <property type="entry name" value="ZF_CCHC"/>
    <property type="match status" value="2"/>
</dbReference>
<dbReference type="SMART" id="SM00343">
    <property type="entry name" value="ZnF_C2HC"/>
    <property type="match status" value="2"/>
</dbReference>
<dbReference type="InterPro" id="IPR051210">
    <property type="entry name" value="Ub_ligase/GEF_domain"/>
</dbReference>
<feature type="repeat" description="RCC1" evidence="6">
    <location>
        <begin position="742"/>
        <end position="793"/>
    </location>
</feature>
<keyword evidence="1" id="KW-0479">Metal-binding</keyword>
<dbReference type="InterPro" id="IPR011011">
    <property type="entry name" value="Znf_FYVE_PHD"/>
</dbReference>
<feature type="compositionally biased region" description="Low complexity" evidence="8">
    <location>
        <begin position="992"/>
        <end position="1003"/>
    </location>
</feature>
<evidence type="ECO:0000256" key="3">
    <source>
        <dbReference type="ARBA" id="ARBA00022771"/>
    </source>
</evidence>
<dbReference type="InterPro" id="IPR011993">
    <property type="entry name" value="PH-like_dom_sf"/>
</dbReference>
<dbReference type="GO" id="GO:0008270">
    <property type="term" value="F:zinc ion binding"/>
    <property type="evidence" value="ECO:0007669"/>
    <property type="project" value="UniProtKB-KW"/>
</dbReference>
<keyword evidence="4" id="KW-0862">Zinc</keyword>
<dbReference type="SUPFAM" id="SSF50729">
    <property type="entry name" value="PH domain-like"/>
    <property type="match status" value="1"/>
</dbReference>
<keyword evidence="7" id="KW-0175">Coiled coil</keyword>
<dbReference type="InterPro" id="IPR013083">
    <property type="entry name" value="Znf_RING/FYVE/PHD"/>
</dbReference>
<dbReference type="InterPro" id="IPR001878">
    <property type="entry name" value="Znf_CCHC"/>
</dbReference>
<dbReference type="Pfam" id="PF00098">
    <property type="entry name" value="zf-CCHC"/>
    <property type="match status" value="2"/>
</dbReference>
<organism evidence="12 13">
    <name type="scientific">Heracleum sosnowskyi</name>
    <dbReference type="NCBI Taxonomy" id="360622"/>
    <lineage>
        <taxon>Eukaryota</taxon>
        <taxon>Viridiplantae</taxon>
        <taxon>Streptophyta</taxon>
        <taxon>Embryophyta</taxon>
        <taxon>Tracheophyta</taxon>
        <taxon>Spermatophyta</taxon>
        <taxon>Magnoliopsida</taxon>
        <taxon>eudicotyledons</taxon>
        <taxon>Gunneridae</taxon>
        <taxon>Pentapetalae</taxon>
        <taxon>asterids</taxon>
        <taxon>campanulids</taxon>
        <taxon>Apiales</taxon>
        <taxon>Apiaceae</taxon>
        <taxon>Apioideae</taxon>
        <taxon>apioid superclade</taxon>
        <taxon>Tordylieae</taxon>
        <taxon>Tordyliinae</taxon>
        <taxon>Heracleum</taxon>
    </lineage>
</organism>
<sequence length="1116" mass="118752">MAEEVPRSGGVVLRFNDQKGFGFIKPDDGGDNLFVHHSDIKSNGYRTLFLGQLVEFYVLLDENKTKVVEVTDPNGSPVEQGGARGSRGGGARFGGGGGGYGGSRGGGGGGECYTCGRVGHMARDCDGVVRGGGGGGLGGGGCYTCGEHGHLARECPIGTGGGGGGGRGYDRFGGSGGGGGCYTCGEHGHLHLTISGSELYGCFSKDIMYSNCLGERDAEQAITALKRGSYLLKYGRRGNPKFCPFRLSNDETSLIWYTGKQEKEVQLRHVSRIIPGQRTAIFHRYPRPEKEYESFSLIYNKGSLDLICKDKDEAEIWFVALSALLSRGNCQVLTRTGSSDSLSSSGSSNLAKGHSKSYISRSSCDRVYEDQENTQALQGVSVNLPRKRLGRALSELLLYDSAARFSPRREFDEKSLSIQSSQDINDRNQADTSRHSLSGSSAISSSGPGSPQEDLDTFGDVFIWGEGISDGLIGGGVRRISSSTSLKDALSPKVLGPVLALNTKEISCGSKHAVLVTKQGKIYSWGEGSGGRLGHGVDADVPNPKFISALSESEIKSVSCGENHTIAITVSGDLYTWGDGIHNYGLLGHGNEFSQWIPKRVSHMEGIHVSVISCGPWHSAVVTETGILLTFGDGTFGALGHGDRCSTNIPRKVEALKGLRVVKVSCGVWHTAAVAENTSNPSNCSGSPSGHLFTWGNGNKGQLGHGDDESKLVPSCVLVSNDINYCQVACGHSITVALTTLGKVYTMGSAKHGQLGSPGSPGKLPICIEGEIRNNFIGEIACGSHHVAVLSSNSKVYTWGKGTNGQLGHGDLEDRNTPTLVKALKEKHVKSVVCGSNITAVICYHKQASVADYHMCSSCHAPFNFRRKRHNCYNCGLVFCKSCSSKKSLNASLAPDMNKLYRVCEVCFAILNKVGVSRSPVLPSKVTHGNTKASSGETREQETSLIKSNSVISKLSSFNSFRRLSNSQCKKSMKQNLNSGHASPIQNRSFGKDSSSTSHSSPSMYECSRNTSPSLSCPVVDSLTSSPVSITSSPSRPLSVASNSAALACPVIVLDDSKKTNDNLSKEISILRQQVEVLTHKSQLLEAELSKKSNLLKEATDNIGDEKARIKVNGSN</sequence>
<evidence type="ECO:0000259" key="9">
    <source>
        <dbReference type="PROSITE" id="PS50158"/>
    </source>
</evidence>
<feature type="repeat" description="RCC1" evidence="6">
    <location>
        <begin position="520"/>
        <end position="571"/>
    </location>
</feature>
<feature type="repeat" description="RCC1" evidence="6">
    <location>
        <begin position="690"/>
        <end position="741"/>
    </location>
</feature>
<dbReference type="Gene3D" id="3.30.40.10">
    <property type="entry name" value="Zinc/RING finger domain, C3HC4 (zinc finger)"/>
    <property type="match status" value="1"/>
</dbReference>
<dbReference type="Gene3D" id="2.40.50.140">
    <property type="entry name" value="Nucleic acid-binding proteins"/>
    <property type="match status" value="1"/>
</dbReference>
<keyword evidence="3 5" id="KW-0863">Zinc-finger</keyword>
<dbReference type="PROSITE" id="PS50178">
    <property type="entry name" value="ZF_FYVE"/>
    <property type="match status" value="1"/>
</dbReference>
<name>A0AAD8H4W0_9APIA</name>
<evidence type="ECO:0000256" key="7">
    <source>
        <dbReference type="SAM" id="Coils"/>
    </source>
</evidence>
<feature type="compositionally biased region" description="Low complexity" evidence="8">
    <location>
        <begin position="435"/>
        <end position="450"/>
    </location>
</feature>
<protein>
    <submittedName>
        <fullName evidence="12">PH, RCC1 and FYVE domains-containing protein 1-like</fullName>
    </submittedName>
</protein>
<feature type="region of interest" description="Disordered" evidence="8">
    <location>
        <begin position="70"/>
        <end position="90"/>
    </location>
</feature>
<dbReference type="PANTHER" id="PTHR22870">
    <property type="entry name" value="REGULATOR OF CHROMOSOME CONDENSATION"/>
    <property type="match status" value="1"/>
</dbReference>
<dbReference type="PRINTS" id="PR00633">
    <property type="entry name" value="RCCNDNSATION"/>
</dbReference>
<dbReference type="SMART" id="SM00357">
    <property type="entry name" value="CSP"/>
    <property type="match status" value="1"/>
</dbReference>
<dbReference type="InterPro" id="IPR012340">
    <property type="entry name" value="NA-bd_OB-fold"/>
</dbReference>
<feature type="compositionally biased region" description="Polar residues" evidence="8">
    <location>
        <begin position="927"/>
        <end position="936"/>
    </location>
</feature>
<feature type="domain" description="FYVE-type" evidence="10">
    <location>
        <begin position="850"/>
        <end position="912"/>
    </location>
</feature>
<evidence type="ECO:0000256" key="2">
    <source>
        <dbReference type="ARBA" id="ARBA00022737"/>
    </source>
</evidence>
<dbReference type="InterPro" id="IPR011129">
    <property type="entry name" value="CSD"/>
</dbReference>
<feature type="domain" description="CCHC-type" evidence="9">
    <location>
        <begin position="112"/>
        <end position="125"/>
    </location>
</feature>
<feature type="region of interest" description="Disordered" evidence="8">
    <location>
        <begin position="972"/>
        <end position="1009"/>
    </location>
</feature>
<feature type="repeat" description="RCC1" evidence="6">
    <location>
        <begin position="572"/>
        <end position="625"/>
    </location>
</feature>
<dbReference type="GO" id="GO:0003676">
    <property type="term" value="F:nucleic acid binding"/>
    <property type="evidence" value="ECO:0007669"/>
    <property type="project" value="InterPro"/>
</dbReference>
<dbReference type="InterPro" id="IPR017455">
    <property type="entry name" value="Znf_FYVE-rel"/>
</dbReference>
<dbReference type="AlphaFoldDB" id="A0AAD8H4W0"/>
<evidence type="ECO:0000256" key="6">
    <source>
        <dbReference type="PROSITE-ProRule" id="PRU00235"/>
    </source>
</evidence>
<dbReference type="EMBL" id="JAUIZM010000010">
    <property type="protein sequence ID" value="KAK1359803.1"/>
    <property type="molecule type" value="Genomic_DNA"/>
</dbReference>
<feature type="repeat" description="RCC1" evidence="6">
    <location>
        <begin position="794"/>
        <end position="845"/>
    </location>
</feature>
<dbReference type="Pfam" id="PF01363">
    <property type="entry name" value="FYVE"/>
    <property type="match status" value="1"/>
</dbReference>
<evidence type="ECO:0000256" key="1">
    <source>
        <dbReference type="ARBA" id="ARBA00022723"/>
    </source>
</evidence>
<dbReference type="CDD" id="cd13365">
    <property type="entry name" value="PH_PLC_plant-like"/>
    <property type="match status" value="1"/>
</dbReference>
<dbReference type="SUPFAM" id="SSF57903">
    <property type="entry name" value="FYVE/PHD zinc finger"/>
    <property type="match status" value="1"/>
</dbReference>
<evidence type="ECO:0000259" key="11">
    <source>
        <dbReference type="PROSITE" id="PS51857"/>
    </source>
</evidence>
<dbReference type="Gene3D" id="4.10.60.10">
    <property type="entry name" value="Zinc finger, CCHC-type"/>
    <property type="match status" value="1"/>
</dbReference>
<keyword evidence="13" id="KW-1185">Reference proteome</keyword>
<comment type="caution">
    <text evidence="12">The sequence shown here is derived from an EMBL/GenBank/DDBJ whole genome shotgun (WGS) entry which is preliminary data.</text>
</comment>
<dbReference type="FunFam" id="2.130.10.30:FF:000028">
    <property type="entry name" value="PH, RCC1 and FYVE domains-containing protein 1"/>
    <property type="match status" value="1"/>
</dbReference>
<accession>A0AAD8H4W0</accession>
<dbReference type="InterPro" id="IPR002059">
    <property type="entry name" value="CSP_DNA-bd"/>
</dbReference>
<dbReference type="Gene3D" id="2.130.10.30">
    <property type="entry name" value="Regulator of chromosome condensation 1/beta-lactamase-inhibitor protein II"/>
    <property type="match status" value="3"/>
</dbReference>
<proteinExistence type="predicted"/>
<evidence type="ECO:0000313" key="12">
    <source>
        <dbReference type="EMBL" id="KAK1359803.1"/>
    </source>
</evidence>
<dbReference type="SUPFAM" id="SSF50985">
    <property type="entry name" value="RCC1/BLIP-II"/>
    <property type="match status" value="1"/>
</dbReference>
<evidence type="ECO:0000256" key="5">
    <source>
        <dbReference type="PROSITE-ProRule" id="PRU00047"/>
    </source>
</evidence>
<dbReference type="CDD" id="cd04458">
    <property type="entry name" value="CSP_CDS"/>
    <property type="match status" value="1"/>
</dbReference>
<dbReference type="InterPro" id="IPR058923">
    <property type="entry name" value="RCC1-like_dom"/>
</dbReference>
<evidence type="ECO:0000256" key="4">
    <source>
        <dbReference type="ARBA" id="ARBA00022833"/>
    </source>
</evidence>
<dbReference type="PROSITE" id="PS00626">
    <property type="entry name" value="RCC1_2"/>
    <property type="match status" value="4"/>
</dbReference>
<dbReference type="SMART" id="SM00064">
    <property type="entry name" value="FYVE"/>
    <property type="match status" value="1"/>
</dbReference>
<feature type="repeat" description="RCC1" evidence="6">
    <location>
        <begin position="626"/>
        <end position="677"/>
    </location>
</feature>
<feature type="repeat" description="RCC1" evidence="6">
    <location>
        <begin position="459"/>
        <end position="519"/>
    </location>
</feature>
<feature type="compositionally biased region" description="Polar residues" evidence="8">
    <location>
        <begin position="972"/>
        <end position="988"/>
    </location>
</feature>
<feature type="coiled-coil region" evidence="7">
    <location>
        <begin position="1054"/>
        <end position="1102"/>
    </location>
</feature>
<dbReference type="PROSITE" id="PS50012">
    <property type="entry name" value="RCC1_3"/>
    <property type="match status" value="7"/>
</dbReference>
<keyword evidence="2" id="KW-0677">Repeat</keyword>
<dbReference type="InterPro" id="IPR000408">
    <property type="entry name" value="Reg_chr_condens"/>
</dbReference>
<dbReference type="InterPro" id="IPR000306">
    <property type="entry name" value="Znf_FYVE"/>
</dbReference>
<evidence type="ECO:0000256" key="8">
    <source>
        <dbReference type="SAM" id="MobiDB-lite"/>
    </source>
</evidence>
<dbReference type="Gene3D" id="2.30.29.30">
    <property type="entry name" value="Pleckstrin-homology domain (PH domain)/Phosphotyrosine-binding domain (PTB)"/>
    <property type="match status" value="1"/>
</dbReference>
<dbReference type="Proteomes" id="UP001237642">
    <property type="component" value="Unassembled WGS sequence"/>
</dbReference>
<dbReference type="InterPro" id="IPR009091">
    <property type="entry name" value="RCC1/BLIP-II"/>
</dbReference>
<dbReference type="PROSITE" id="PS51857">
    <property type="entry name" value="CSD_2"/>
    <property type="match status" value="1"/>
</dbReference>
<dbReference type="PANTHER" id="PTHR22870:SF419">
    <property type="entry name" value="GTPASE BINDING PROTEIN, PUTATIVE-RELATED"/>
    <property type="match status" value="1"/>
</dbReference>
<feature type="domain" description="CCHC-type" evidence="9">
    <location>
        <begin position="142"/>
        <end position="156"/>
    </location>
</feature>
<dbReference type="SUPFAM" id="SSF57756">
    <property type="entry name" value="Retrovirus zinc finger-like domains"/>
    <property type="match status" value="1"/>
</dbReference>
<dbReference type="CDD" id="cd00065">
    <property type="entry name" value="FYVE_like_SF"/>
    <property type="match status" value="1"/>
</dbReference>
<dbReference type="Pfam" id="PF25390">
    <property type="entry name" value="WD40_RLD"/>
    <property type="match status" value="1"/>
</dbReference>
<dbReference type="Pfam" id="PF00313">
    <property type="entry name" value="CSD"/>
    <property type="match status" value="1"/>
</dbReference>
<reference evidence="12" key="1">
    <citation type="submission" date="2023-02" db="EMBL/GenBank/DDBJ databases">
        <title>Genome of toxic invasive species Heracleum sosnowskyi carries increased number of genes despite the absence of recent whole-genome duplications.</title>
        <authorList>
            <person name="Schelkunov M."/>
            <person name="Shtratnikova V."/>
            <person name="Makarenko M."/>
            <person name="Klepikova A."/>
            <person name="Omelchenko D."/>
            <person name="Novikova G."/>
            <person name="Obukhova E."/>
            <person name="Bogdanov V."/>
            <person name="Penin A."/>
            <person name="Logacheva M."/>
        </authorList>
    </citation>
    <scope>NUCLEOTIDE SEQUENCE</scope>
    <source>
        <strain evidence="12">Hsosn_3</strain>
        <tissue evidence="12">Leaf</tissue>
    </source>
</reference>
<evidence type="ECO:0000313" key="13">
    <source>
        <dbReference type="Proteomes" id="UP001237642"/>
    </source>
</evidence>
<dbReference type="InterPro" id="IPR036875">
    <property type="entry name" value="Znf_CCHC_sf"/>
</dbReference>
<evidence type="ECO:0000259" key="10">
    <source>
        <dbReference type="PROSITE" id="PS50178"/>
    </source>
</evidence>
<feature type="domain" description="CSD" evidence="11">
    <location>
        <begin position="7"/>
        <end position="72"/>
    </location>
</feature>
<feature type="region of interest" description="Disordered" evidence="8">
    <location>
        <begin position="921"/>
        <end position="945"/>
    </location>
</feature>
<reference evidence="12" key="2">
    <citation type="submission" date="2023-05" db="EMBL/GenBank/DDBJ databases">
        <authorList>
            <person name="Schelkunov M.I."/>
        </authorList>
    </citation>
    <scope>NUCLEOTIDE SEQUENCE</scope>
    <source>
        <strain evidence="12">Hsosn_3</strain>
        <tissue evidence="12">Leaf</tissue>
    </source>
</reference>